<dbReference type="AlphaFoldDB" id="A0A6G9YWW1"/>
<evidence type="ECO:0000313" key="1">
    <source>
        <dbReference type="EMBL" id="QIS17815.1"/>
    </source>
</evidence>
<name>A0A6G9YWW1_9NOCA</name>
<sequence length="124" mass="13456">MSEAAMRLAKVYDGRDAAGRPVVSRPALNPPLREPLLAYLAAAPVVLAARSRAEDEFAPGERDVPLTYHTDGTWIWAGSVPHYLRKHDLAPDPALVRHIVARGFRLAEVDEAAKDRAVAVITGP</sequence>
<accession>A0A6G9YWW1</accession>
<gene>
    <name evidence="1" type="ORF">F6W96_05295</name>
</gene>
<protein>
    <submittedName>
        <fullName evidence="1">Uncharacterized protein</fullName>
    </submittedName>
</protein>
<evidence type="ECO:0000313" key="2">
    <source>
        <dbReference type="Proteomes" id="UP000500953"/>
    </source>
</evidence>
<dbReference type="EMBL" id="CP046173">
    <property type="protein sequence ID" value="QIS17815.1"/>
    <property type="molecule type" value="Genomic_DNA"/>
</dbReference>
<organism evidence="1 2">
    <name type="scientific">Nocardia terpenica</name>
    <dbReference type="NCBI Taxonomy" id="455432"/>
    <lineage>
        <taxon>Bacteria</taxon>
        <taxon>Bacillati</taxon>
        <taxon>Actinomycetota</taxon>
        <taxon>Actinomycetes</taxon>
        <taxon>Mycobacteriales</taxon>
        <taxon>Nocardiaceae</taxon>
        <taxon>Nocardia</taxon>
    </lineage>
</organism>
<reference evidence="1 2" key="1">
    <citation type="journal article" date="2019" name="ACS Chem. Biol.">
        <title>Identification and Mobilization of a Cryptic Antibiotic Biosynthesis Gene Locus from a Human-Pathogenic Nocardia Isolate.</title>
        <authorList>
            <person name="Herisse M."/>
            <person name="Ishida K."/>
            <person name="Porter J.L."/>
            <person name="Howden B."/>
            <person name="Hertweck C."/>
            <person name="Stinear T.P."/>
            <person name="Pidot S.J."/>
        </authorList>
    </citation>
    <scope>NUCLEOTIDE SEQUENCE [LARGE SCALE GENOMIC DNA]</scope>
    <source>
        <strain evidence="1 2">AUSMDU00012715</strain>
    </source>
</reference>
<dbReference type="RefSeq" id="WP_167485177.1">
    <property type="nucleotide sequence ID" value="NZ_CP046173.1"/>
</dbReference>
<proteinExistence type="predicted"/>
<dbReference type="Proteomes" id="UP000500953">
    <property type="component" value="Chromosome"/>
</dbReference>